<feature type="compositionally biased region" description="Basic and acidic residues" evidence="7">
    <location>
        <begin position="404"/>
        <end position="417"/>
    </location>
</feature>
<keyword evidence="4 6" id="KW-0175">Coiled coil</keyword>
<dbReference type="NCBIfam" id="TIGR02168">
    <property type="entry name" value="SMC_prok_B"/>
    <property type="match status" value="1"/>
</dbReference>
<dbReference type="OrthoDB" id="9808768at2"/>
<keyword evidence="3 6" id="KW-0067">ATP-binding</keyword>
<dbReference type="GO" id="GO:0005694">
    <property type="term" value="C:chromosome"/>
    <property type="evidence" value="ECO:0007669"/>
    <property type="project" value="InterPro"/>
</dbReference>
<dbReference type="HAMAP" id="MF_01894">
    <property type="entry name" value="Smc_prok"/>
    <property type="match status" value="1"/>
</dbReference>
<keyword evidence="1 6" id="KW-0963">Cytoplasm</keyword>
<dbReference type="SUPFAM" id="SSF52540">
    <property type="entry name" value="P-loop containing nucleoside triphosphate hydrolases"/>
    <property type="match status" value="1"/>
</dbReference>
<keyword evidence="2 6" id="KW-0547">Nucleotide-binding</keyword>
<accession>A0A5C5YSY8</accession>
<feature type="compositionally biased region" description="Basic and acidic residues" evidence="7">
    <location>
        <begin position="735"/>
        <end position="752"/>
    </location>
</feature>
<reference evidence="9 10" key="1">
    <citation type="submission" date="2019-02" db="EMBL/GenBank/DDBJ databases">
        <title>Deep-cultivation of Planctomycetes and their phenomic and genomic characterization uncovers novel biology.</title>
        <authorList>
            <person name="Wiegand S."/>
            <person name="Jogler M."/>
            <person name="Boedeker C."/>
            <person name="Pinto D."/>
            <person name="Vollmers J."/>
            <person name="Rivas-Marin E."/>
            <person name="Kohn T."/>
            <person name="Peeters S.H."/>
            <person name="Heuer A."/>
            <person name="Rast P."/>
            <person name="Oberbeckmann S."/>
            <person name="Bunk B."/>
            <person name="Jeske O."/>
            <person name="Meyerdierks A."/>
            <person name="Storesund J.E."/>
            <person name="Kallscheuer N."/>
            <person name="Luecker S."/>
            <person name="Lage O.M."/>
            <person name="Pohl T."/>
            <person name="Merkel B.J."/>
            <person name="Hornburger P."/>
            <person name="Mueller R.-W."/>
            <person name="Bruemmer F."/>
            <person name="Labrenz M."/>
            <person name="Spormann A.M."/>
            <person name="Op Den Camp H."/>
            <person name="Overmann J."/>
            <person name="Amann R."/>
            <person name="Jetten M.S.M."/>
            <person name="Mascher T."/>
            <person name="Medema M.H."/>
            <person name="Devos D.P."/>
            <person name="Kaster A.-K."/>
            <person name="Ovreas L."/>
            <person name="Rohde M."/>
            <person name="Galperin M.Y."/>
            <person name="Jogler C."/>
        </authorList>
    </citation>
    <scope>NUCLEOTIDE SEQUENCE [LARGE SCALE GENOMIC DNA]</scope>
    <source>
        <strain evidence="9 10">Pla123a</strain>
    </source>
</reference>
<evidence type="ECO:0000256" key="1">
    <source>
        <dbReference type="ARBA" id="ARBA00022490"/>
    </source>
</evidence>
<protein>
    <recommendedName>
        <fullName evidence="6">Chromosome partition protein Smc</fullName>
    </recommendedName>
</protein>
<dbReference type="SUPFAM" id="SSF75553">
    <property type="entry name" value="Smc hinge domain"/>
    <property type="match status" value="1"/>
</dbReference>
<feature type="coiled-coil region" evidence="6">
    <location>
        <begin position="994"/>
        <end position="1038"/>
    </location>
</feature>
<feature type="compositionally biased region" description="Polar residues" evidence="7">
    <location>
        <begin position="418"/>
        <end position="437"/>
    </location>
</feature>
<dbReference type="GO" id="GO:0007062">
    <property type="term" value="P:sister chromatid cohesion"/>
    <property type="evidence" value="ECO:0007669"/>
    <property type="project" value="InterPro"/>
</dbReference>
<name>A0A5C5YSY8_9BACT</name>
<dbReference type="InterPro" id="IPR027417">
    <property type="entry name" value="P-loop_NTPase"/>
</dbReference>
<dbReference type="InterPro" id="IPR011890">
    <property type="entry name" value="SMC_prok"/>
</dbReference>
<comment type="subcellular location">
    <subcellularLocation>
        <location evidence="6">Cytoplasm</location>
    </subcellularLocation>
</comment>
<sequence length="1209" mass="132497">MLKALELYGFKSFADKTRLDFHAGVTCVVGPNGSGKSNVVDAIKWVTGTQSAKSLRGKEMTDVIFNGAAHRKPMNAAEVTLEFDNSENLFDLQSPTVRVTRRVYRSGEGEYLINGSPSRLKDIRGLLAGTGVGAEAYSIIEQGRVDAMLRASPRERRGIFEEAAGVSRFRLKKQEAAKRLARVEQNLLRLSDIVDEVEGRLRRVKKQAGRAQKYRDSAERLKHLRTMLGMTDWRSLASREERLQREITSLREESEQGAETLEEAGAELQRLEAQGQQATQAASDADRQLADARERMGAARATISAESSRVAELLGELTHKRNRLTGILAESAQSSEPASVDLTQQLAAARQSLAKLSADLTQLESNAAEAGAHWDERRASLTAVQQELQAKQSEAGEVAADLQKSQDELDATERELEQATTELQRLSEQLTTTTSEKQQADQQAADTQTDQAAHDAAHAEQQAATDDLRRRLVEQQRAAAAGEAHAVSLRHQIQTIEQLETDLQTLRSSVAPQAGDAAPRWSVAGIVADLLHVDYDSAPMVEAALGERAHHLVVDSGAELLAELASGAGALNRRTSLERLDSLPTASVVDRIDLSGEPGVMGRADQFVECEPAHAPLVRRLLGRVWFVDNLATAERLAAGPGRGLSFVTYSGESITADGAMCVGPRDELGSGGRGLLTRKTRGEELRAELSEVEAAVAAAHLASEELEQAIVESQAAERTALELRNQAADANAEARHAARRFSERVESLAEKQHKRQAAAAALGQTQEATKSRLADLRQKADQISAATTELTGREASLKASEAEAGKARATLEQQLVERRVELARAEQRVEILQSQHQQTSGSQIDRGRARTEATDDVRECRARLAERELRVLDAMSSLNLLTLRAETLTVTRNRVHAESADVNHRRRLIDNAVRQRREQLDQFQAERQRHEIELAEVRHEQNTLAGRMRDDYGIDLSAVELDEADLEELADRDAVEREIAALRDDVREVGAINLESIEELDDLEARFNELSAQYTDLSEAKNSLERLTQRINVETRKMFLATVEAVRGEFRELFRQLFGGGEADIVLVDGEGADPLDAGVEIAAQPPGKELSSISLLSGGEKTMTCVALLLSLFRTKPSPFCVLDEVDAALDEANIGRFTGVLSEFLSSTQFIVITHSKKTMTDASTMYGITMQESGVSKQVAVRFEEVDEEGNIRPQQAMGGERKAA</sequence>
<dbReference type="Pfam" id="PF06470">
    <property type="entry name" value="SMC_hinge"/>
    <property type="match status" value="1"/>
</dbReference>
<evidence type="ECO:0000313" key="9">
    <source>
        <dbReference type="EMBL" id="TWT78089.1"/>
    </source>
</evidence>
<dbReference type="Proteomes" id="UP000318478">
    <property type="component" value="Unassembled WGS sequence"/>
</dbReference>
<feature type="region of interest" description="Disordered" evidence="7">
    <location>
        <begin position="387"/>
        <end position="465"/>
    </location>
</feature>
<keyword evidence="5 6" id="KW-0238">DNA-binding</keyword>
<evidence type="ECO:0000256" key="5">
    <source>
        <dbReference type="ARBA" id="ARBA00023125"/>
    </source>
</evidence>
<comment type="domain">
    <text evidence="6">Contains large globular domains required for ATP hydrolysis at each terminus and a third globular domain forming a flexible hinge near the middle of the molecule. These domains are separated by coiled-coil structures.</text>
</comment>
<feature type="binding site" evidence="6">
    <location>
        <begin position="31"/>
        <end position="38"/>
    </location>
    <ligand>
        <name>ATP</name>
        <dbReference type="ChEBI" id="CHEBI:30616"/>
    </ligand>
</feature>
<dbReference type="EMBL" id="SJPO01000002">
    <property type="protein sequence ID" value="TWT78089.1"/>
    <property type="molecule type" value="Genomic_DNA"/>
</dbReference>
<dbReference type="AlphaFoldDB" id="A0A5C5YSY8"/>
<dbReference type="Pfam" id="PF02463">
    <property type="entry name" value="SMC_N"/>
    <property type="match status" value="1"/>
</dbReference>
<dbReference type="GO" id="GO:0003677">
    <property type="term" value="F:DNA binding"/>
    <property type="evidence" value="ECO:0007669"/>
    <property type="project" value="UniProtKB-UniRule"/>
</dbReference>
<dbReference type="GO" id="GO:0006260">
    <property type="term" value="P:DNA replication"/>
    <property type="evidence" value="ECO:0007669"/>
    <property type="project" value="UniProtKB-UniRule"/>
</dbReference>
<dbReference type="InterPro" id="IPR010935">
    <property type="entry name" value="SMC_hinge"/>
</dbReference>
<comment type="caution">
    <text evidence="9">The sequence shown here is derived from an EMBL/GenBank/DDBJ whole genome shotgun (WGS) entry which is preliminary data.</text>
</comment>
<dbReference type="GO" id="GO:0005737">
    <property type="term" value="C:cytoplasm"/>
    <property type="evidence" value="ECO:0007669"/>
    <property type="project" value="UniProtKB-SubCell"/>
</dbReference>
<dbReference type="Gene3D" id="3.30.70.1620">
    <property type="match status" value="1"/>
</dbReference>
<evidence type="ECO:0000256" key="2">
    <source>
        <dbReference type="ARBA" id="ARBA00022741"/>
    </source>
</evidence>
<dbReference type="InterPro" id="IPR036277">
    <property type="entry name" value="SMC_hinge_sf"/>
</dbReference>
<evidence type="ECO:0000256" key="6">
    <source>
        <dbReference type="HAMAP-Rule" id="MF_01894"/>
    </source>
</evidence>
<dbReference type="GO" id="GO:0005524">
    <property type="term" value="F:ATP binding"/>
    <property type="evidence" value="ECO:0007669"/>
    <property type="project" value="UniProtKB-UniRule"/>
</dbReference>
<dbReference type="InterPro" id="IPR003395">
    <property type="entry name" value="RecF/RecN/SMC_N"/>
</dbReference>
<evidence type="ECO:0000256" key="7">
    <source>
        <dbReference type="SAM" id="MobiDB-lite"/>
    </source>
</evidence>
<feature type="region of interest" description="Disordered" evidence="7">
    <location>
        <begin position="272"/>
        <end position="295"/>
    </location>
</feature>
<feature type="compositionally biased region" description="Low complexity" evidence="7">
    <location>
        <begin position="440"/>
        <end position="451"/>
    </location>
</feature>
<feature type="compositionally biased region" description="Polar residues" evidence="7">
    <location>
        <begin position="834"/>
        <end position="844"/>
    </location>
</feature>
<evidence type="ECO:0000256" key="3">
    <source>
        <dbReference type="ARBA" id="ARBA00022840"/>
    </source>
</evidence>
<feature type="region of interest" description="Disordered" evidence="7">
    <location>
        <begin position="834"/>
        <end position="853"/>
    </location>
</feature>
<comment type="subunit">
    <text evidence="6">Homodimer.</text>
</comment>
<proteinExistence type="inferred from homology"/>
<gene>
    <name evidence="9" type="primary">smc_2</name>
    <name evidence="6" type="synonym">smc</name>
    <name evidence="9" type="ORF">Pla123a_08780</name>
</gene>
<dbReference type="Gene3D" id="3.40.50.300">
    <property type="entry name" value="P-loop containing nucleotide triphosphate hydrolases"/>
    <property type="match status" value="2"/>
</dbReference>
<evidence type="ECO:0000313" key="10">
    <source>
        <dbReference type="Proteomes" id="UP000318478"/>
    </source>
</evidence>
<dbReference type="PANTHER" id="PTHR43977">
    <property type="entry name" value="STRUCTURAL MAINTENANCE OF CHROMOSOMES PROTEIN 3"/>
    <property type="match status" value="1"/>
</dbReference>
<dbReference type="InterPro" id="IPR024704">
    <property type="entry name" value="SMC"/>
</dbReference>
<dbReference type="GO" id="GO:0007059">
    <property type="term" value="P:chromosome segregation"/>
    <property type="evidence" value="ECO:0007669"/>
    <property type="project" value="UniProtKB-UniRule"/>
</dbReference>
<comment type="function">
    <text evidence="6">Required for chromosome condensation and partitioning.</text>
</comment>
<feature type="domain" description="SMC hinge" evidence="8">
    <location>
        <begin position="521"/>
        <end position="638"/>
    </location>
</feature>
<comment type="similarity">
    <text evidence="6">Belongs to the SMC family.</text>
</comment>
<dbReference type="GO" id="GO:0016887">
    <property type="term" value="F:ATP hydrolysis activity"/>
    <property type="evidence" value="ECO:0007669"/>
    <property type="project" value="InterPro"/>
</dbReference>
<dbReference type="SMART" id="SM00968">
    <property type="entry name" value="SMC_hinge"/>
    <property type="match status" value="1"/>
</dbReference>
<dbReference type="PIRSF" id="PIRSF005719">
    <property type="entry name" value="SMC"/>
    <property type="match status" value="1"/>
</dbReference>
<feature type="coiled-coil region" evidence="6">
    <location>
        <begin position="914"/>
        <end position="941"/>
    </location>
</feature>
<dbReference type="GO" id="GO:0030261">
    <property type="term" value="P:chromosome condensation"/>
    <property type="evidence" value="ECO:0007669"/>
    <property type="project" value="InterPro"/>
</dbReference>
<organism evidence="9 10">
    <name type="scientific">Posidoniimonas polymericola</name>
    <dbReference type="NCBI Taxonomy" id="2528002"/>
    <lineage>
        <taxon>Bacteria</taxon>
        <taxon>Pseudomonadati</taxon>
        <taxon>Planctomycetota</taxon>
        <taxon>Planctomycetia</taxon>
        <taxon>Pirellulales</taxon>
        <taxon>Lacipirellulaceae</taxon>
        <taxon>Posidoniimonas</taxon>
    </lineage>
</organism>
<evidence type="ECO:0000259" key="8">
    <source>
        <dbReference type="SMART" id="SM00968"/>
    </source>
</evidence>
<evidence type="ECO:0000256" key="4">
    <source>
        <dbReference type="ARBA" id="ARBA00023054"/>
    </source>
</evidence>
<feature type="compositionally biased region" description="Basic and acidic residues" evidence="7">
    <location>
        <begin position="284"/>
        <end position="295"/>
    </location>
</feature>
<keyword evidence="10" id="KW-1185">Reference proteome</keyword>
<dbReference type="Gene3D" id="1.20.1060.20">
    <property type="match status" value="1"/>
</dbReference>
<feature type="coiled-coil region" evidence="6">
    <location>
        <begin position="166"/>
        <end position="207"/>
    </location>
</feature>
<dbReference type="RefSeq" id="WP_146584330.1">
    <property type="nucleotide sequence ID" value="NZ_SJPO01000002.1"/>
</dbReference>
<feature type="region of interest" description="Disordered" evidence="7">
    <location>
        <begin position="735"/>
        <end position="776"/>
    </location>
</feature>